<feature type="transmembrane region" description="Helical" evidence="1">
    <location>
        <begin position="143"/>
        <end position="167"/>
    </location>
</feature>
<proteinExistence type="predicted"/>
<sequence length="288" mass="32812">MAYDIDEPQRGSIPTNFSQLDEVHITTPSHSILNHCLKNVRYPSCRSLKMTVDPDDFDADPEVSLFPYGLLEIADVISLSECFSPVLKELVFELEFALGFDVVVPLLSFSRLTNLRLDWICTSAIDDASLKTIAQSWPQLETFWFGGAVLWVVPPSLTFIGFAHLIYHCRRLCNIQMSFRACPVDINSEPFSKTIPNENITSFSVAVSPIVDPISVACQLRRLLPKLTEVYFLDWLAYKLHVPPSFEHYEDGWSTVNEFLGVRHYYKWRRNRLKIAAHALGLTGRIAQ</sequence>
<dbReference type="Proteomes" id="UP000807769">
    <property type="component" value="Unassembled WGS sequence"/>
</dbReference>
<evidence type="ECO:0000256" key="1">
    <source>
        <dbReference type="SAM" id="Phobius"/>
    </source>
</evidence>
<reference evidence="2" key="1">
    <citation type="journal article" date="2020" name="New Phytol.">
        <title>Comparative genomics reveals dynamic genome evolution in host specialist ectomycorrhizal fungi.</title>
        <authorList>
            <person name="Lofgren L.A."/>
            <person name="Nguyen N.H."/>
            <person name="Vilgalys R."/>
            <person name="Ruytinx J."/>
            <person name="Liao H.L."/>
            <person name="Branco S."/>
            <person name="Kuo A."/>
            <person name="LaButti K."/>
            <person name="Lipzen A."/>
            <person name="Andreopoulos W."/>
            <person name="Pangilinan J."/>
            <person name="Riley R."/>
            <person name="Hundley H."/>
            <person name="Na H."/>
            <person name="Barry K."/>
            <person name="Grigoriev I.V."/>
            <person name="Stajich J.E."/>
            <person name="Kennedy P.G."/>
        </authorList>
    </citation>
    <scope>NUCLEOTIDE SEQUENCE</scope>
    <source>
        <strain evidence="2">MN1</strain>
    </source>
</reference>
<evidence type="ECO:0000313" key="3">
    <source>
        <dbReference type="Proteomes" id="UP000807769"/>
    </source>
</evidence>
<evidence type="ECO:0008006" key="4">
    <source>
        <dbReference type="Google" id="ProtNLM"/>
    </source>
</evidence>
<dbReference type="GeneID" id="64633741"/>
<name>A0A9P7EGR2_9AGAM</name>
<organism evidence="2 3">
    <name type="scientific">Suillus subaureus</name>
    <dbReference type="NCBI Taxonomy" id="48587"/>
    <lineage>
        <taxon>Eukaryota</taxon>
        <taxon>Fungi</taxon>
        <taxon>Dikarya</taxon>
        <taxon>Basidiomycota</taxon>
        <taxon>Agaricomycotina</taxon>
        <taxon>Agaricomycetes</taxon>
        <taxon>Agaricomycetidae</taxon>
        <taxon>Boletales</taxon>
        <taxon>Suillineae</taxon>
        <taxon>Suillaceae</taxon>
        <taxon>Suillus</taxon>
    </lineage>
</organism>
<dbReference type="Gene3D" id="3.80.10.10">
    <property type="entry name" value="Ribonuclease Inhibitor"/>
    <property type="match status" value="1"/>
</dbReference>
<protein>
    <recommendedName>
        <fullName evidence="4">F-box domain-containing protein</fullName>
    </recommendedName>
</protein>
<dbReference type="RefSeq" id="XP_041195707.1">
    <property type="nucleotide sequence ID" value="XM_041339725.1"/>
</dbReference>
<evidence type="ECO:0000313" key="2">
    <source>
        <dbReference type="EMBL" id="KAG1820436.1"/>
    </source>
</evidence>
<accession>A0A9P7EGR2</accession>
<dbReference type="InterPro" id="IPR032675">
    <property type="entry name" value="LRR_dom_sf"/>
</dbReference>
<dbReference type="AlphaFoldDB" id="A0A9P7EGR2"/>
<keyword evidence="3" id="KW-1185">Reference proteome</keyword>
<dbReference type="EMBL" id="JABBWG010000008">
    <property type="protein sequence ID" value="KAG1820436.1"/>
    <property type="molecule type" value="Genomic_DNA"/>
</dbReference>
<gene>
    <name evidence="2" type="ORF">BJ212DRAFT_1478549</name>
</gene>
<keyword evidence="1" id="KW-1133">Transmembrane helix</keyword>
<keyword evidence="1" id="KW-0812">Transmembrane</keyword>
<dbReference type="OrthoDB" id="3543113at2759"/>
<comment type="caution">
    <text evidence="2">The sequence shown here is derived from an EMBL/GenBank/DDBJ whole genome shotgun (WGS) entry which is preliminary data.</text>
</comment>
<keyword evidence="1" id="KW-0472">Membrane</keyword>